<sequence>MSSYLSKYKGLSFFSYEAPEPNVKGQTVSDWNRQMEAKELGAYYINGKSLYELRVEEKGTDDLQALRFKDQEDLKQFFKSYLFSNYESEEVQKSLAEKAIWHFHQKGLQHATDGCLNSREDLKVSEAKKRIDFDTETSKDGLLITEQNTYQGNIADPKAGKILVKQIANPGPDDYHAQTTTKYLVTPTGFSLLDLDVDCPNREAADIFDKRSLLEKLVVIVKKLIEDLGIGSKDKVEQKEDAPSMTQPIVFQWEDVEQASKTHTPSNPNL</sequence>
<organism evidence="1 2">
    <name type="scientific">Legionella lansingensis</name>
    <dbReference type="NCBI Taxonomy" id="45067"/>
    <lineage>
        <taxon>Bacteria</taxon>
        <taxon>Pseudomonadati</taxon>
        <taxon>Pseudomonadota</taxon>
        <taxon>Gammaproteobacteria</taxon>
        <taxon>Legionellales</taxon>
        <taxon>Legionellaceae</taxon>
        <taxon>Legionella</taxon>
    </lineage>
</organism>
<dbReference type="PATRIC" id="fig|45067.4.peg.1691"/>
<dbReference type="EMBL" id="LNYI01000033">
    <property type="protein sequence ID" value="KTD20884.1"/>
    <property type="molecule type" value="Genomic_DNA"/>
</dbReference>
<evidence type="ECO:0000313" key="2">
    <source>
        <dbReference type="Proteomes" id="UP000054869"/>
    </source>
</evidence>
<dbReference type="AlphaFoldDB" id="A0A0W0VLC0"/>
<gene>
    <name evidence="1" type="ORF">Llan_1614</name>
</gene>
<keyword evidence="2" id="KW-1185">Reference proteome</keyword>
<protein>
    <submittedName>
        <fullName evidence="1">Uncharacterized protein</fullName>
    </submittedName>
</protein>
<evidence type="ECO:0000313" key="1">
    <source>
        <dbReference type="EMBL" id="KTD20884.1"/>
    </source>
</evidence>
<name>A0A0W0VLC0_9GAMM</name>
<proteinExistence type="predicted"/>
<reference evidence="1 2" key="1">
    <citation type="submission" date="2015-11" db="EMBL/GenBank/DDBJ databases">
        <title>Genomic analysis of 38 Legionella species identifies large and diverse effector repertoires.</title>
        <authorList>
            <person name="Burstein D."/>
            <person name="Amaro F."/>
            <person name="Zusman T."/>
            <person name="Lifshitz Z."/>
            <person name="Cohen O."/>
            <person name="Gilbert J.A."/>
            <person name="Pupko T."/>
            <person name="Shuman H.A."/>
            <person name="Segal G."/>
        </authorList>
    </citation>
    <scope>NUCLEOTIDE SEQUENCE [LARGE SCALE GENOMIC DNA]</scope>
    <source>
        <strain evidence="1 2">ATCC 49751</strain>
    </source>
</reference>
<dbReference type="Proteomes" id="UP000054869">
    <property type="component" value="Unassembled WGS sequence"/>
</dbReference>
<comment type="caution">
    <text evidence="1">The sequence shown here is derived from an EMBL/GenBank/DDBJ whole genome shotgun (WGS) entry which is preliminary data.</text>
</comment>
<accession>A0A0W0VLC0</accession>